<evidence type="ECO:0000259" key="3">
    <source>
        <dbReference type="Pfam" id="PF20169"/>
    </source>
</evidence>
<keyword evidence="1" id="KW-0560">Oxidoreductase</keyword>
<dbReference type="InterPro" id="IPR002880">
    <property type="entry name" value="Pyrv_Fd/Flavodoxin_OxRdtase_N"/>
</dbReference>
<dbReference type="InterPro" id="IPR051457">
    <property type="entry name" value="2-oxoacid:Fd_oxidoreductase"/>
</dbReference>
<dbReference type="InterPro" id="IPR046667">
    <property type="entry name" value="DUF6537"/>
</dbReference>
<dbReference type="PANTHER" id="PTHR48084">
    <property type="entry name" value="2-OXOGLUTARATE OXIDOREDUCTASE SUBUNIT KORB-RELATED"/>
    <property type="match status" value="1"/>
</dbReference>
<comment type="caution">
    <text evidence="4">The sequence shown here is derived from an EMBL/GenBank/DDBJ whole genome shotgun (WGS) entry which is preliminary data.</text>
</comment>
<dbReference type="RefSeq" id="WP_340367129.1">
    <property type="nucleotide sequence ID" value="NZ_JBBKZV010000029.1"/>
</dbReference>
<dbReference type="CDD" id="cd07034">
    <property type="entry name" value="TPP_PYR_PFOR_IOR-alpha_like"/>
    <property type="match status" value="1"/>
</dbReference>
<gene>
    <name evidence="4" type="ORF">WKW80_29375</name>
</gene>
<dbReference type="InterPro" id="IPR019752">
    <property type="entry name" value="Pyrv/ketoisovalerate_OxRed_cat"/>
</dbReference>
<organism evidence="4 5">
    <name type="scientific">Variovorax humicola</name>
    <dbReference type="NCBI Taxonomy" id="1769758"/>
    <lineage>
        <taxon>Bacteria</taxon>
        <taxon>Pseudomonadati</taxon>
        <taxon>Pseudomonadota</taxon>
        <taxon>Betaproteobacteria</taxon>
        <taxon>Burkholderiales</taxon>
        <taxon>Comamonadaceae</taxon>
        <taxon>Variovorax</taxon>
    </lineage>
</organism>
<dbReference type="Pfam" id="PF01558">
    <property type="entry name" value="POR"/>
    <property type="match status" value="1"/>
</dbReference>
<dbReference type="InterPro" id="IPR029061">
    <property type="entry name" value="THDP-binding"/>
</dbReference>
<dbReference type="EMBL" id="JBBKZV010000029">
    <property type="protein sequence ID" value="MEJ8826092.1"/>
    <property type="molecule type" value="Genomic_DNA"/>
</dbReference>
<dbReference type="Gene3D" id="3.40.50.970">
    <property type="match status" value="1"/>
</dbReference>
<dbReference type="SUPFAM" id="SSF52922">
    <property type="entry name" value="TK C-terminal domain-like"/>
    <property type="match status" value="1"/>
</dbReference>
<accession>A0ABU8W7R7</accession>
<feature type="domain" description="Pyruvate/ketoisovalerate oxidoreductase catalytic" evidence="2">
    <location>
        <begin position="725"/>
        <end position="911"/>
    </location>
</feature>
<dbReference type="SUPFAM" id="SSF52518">
    <property type="entry name" value="Thiamin diphosphate-binding fold (THDP-binding)"/>
    <property type="match status" value="2"/>
</dbReference>
<name>A0ABU8W7R7_9BURK</name>
<dbReference type="PANTHER" id="PTHR48084:SF3">
    <property type="entry name" value="SUBUNIT OF PYRUVATE:FLAVODOXIN OXIDOREDUCTASE"/>
    <property type="match status" value="1"/>
</dbReference>
<dbReference type="NCBIfam" id="NF009588">
    <property type="entry name" value="PRK13029.1"/>
    <property type="match status" value="1"/>
</dbReference>
<reference evidence="4 5" key="1">
    <citation type="submission" date="2024-03" db="EMBL/GenBank/DDBJ databases">
        <title>Novel species of the genus Variovorax.</title>
        <authorList>
            <person name="Liu Q."/>
            <person name="Xin Y.-H."/>
        </authorList>
    </citation>
    <scope>NUCLEOTIDE SEQUENCE [LARGE SCALE GENOMIC DNA]</scope>
    <source>
        <strain evidence="4 5">KACC 18501</strain>
    </source>
</reference>
<keyword evidence="5" id="KW-1185">Reference proteome</keyword>
<dbReference type="SUPFAM" id="SSF53323">
    <property type="entry name" value="Pyruvate-ferredoxin oxidoreductase, PFOR, domain III"/>
    <property type="match status" value="1"/>
</dbReference>
<dbReference type="InterPro" id="IPR002869">
    <property type="entry name" value="Pyrv_flavodox_OxRed_cen"/>
</dbReference>
<feature type="domain" description="DUF6537" evidence="3">
    <location>
        <begin position="941"/>
        <end position="1138"/>
    </location>
</feature>
<proteinExistence type="predicted"/>
<evidence type="ECO:0000259" key="2">
    <source>
        <dbReference type="Pfam" id="PF01558"/>
    </source>
</evidence>
<sequence>MDLRDVSLDDKFADTGKPSLISGPQALVRLLLTQSRRDAAAGLNTAGFISGYRGSPLGNVDHAMWDAAKWLKDRRIVFQPGINEELAATAVWGTQQLDAMKEATVDGVFAMWYGKGPGVDRSGDALKHGNYTGGHPKGGVLVLLGDDHPGKSSTVVSHSEQAMVGHQMPVIFPSNVGEYVRFGLLGWAMSRYAGCWTAFKVVNESMEQTATVPGDEGLQIATPDKGELPPEGLYYRGVFAPARDEIIHKRWRIPLAQRFWRANRVDRAEFGVAQPRLGLVTAGKAYGDVLHALRYLGIDSARAAQLGIDVYKVGMIWPLEPEGLREFAQGCEELFFVEEKSAFMEPQAAALFYNQAQRPRIVGKGDEDGAPLLPSDTLIEPLELAQAITARLVRNGLADTGLHERLAAVKSVRRVLLSVTDASPRRLPFFCSGCPHNTSTNVPEGSLAMSGIGCHGMAMWAKPGTTMMGTQMGAEGTSWAALQHFTRRRHIFQNIGDGTYYHSGLLAIRQAIAAGANITYKILFNDAVAMTGGQPFEGPLSPSMIAQQVLAEGVQHVVLVTDDTSKHPAGSLPAQVPVLPRTELDRVQRELREVPGCTVIIYDQTCAAEKRRRRKRKLMDDPPVRIVINDAVCEGCGDCSVKSGCVSIEPLETPLGRKRRINQSSCNKDYSCTQGFCPSFVTVEGVQMRKRARVAVDEQLFDALPAPMTPPLPAMGAGIMLAGIGGTGVVTVGAVLAMAAHVQGLQASVYDMTGMSQKNGAVLSHLRIAAGTGPIPTQTVGLGEALLVVAFDMIAAVSDEAFRTLSAETRLLGNDRVQPMATLNFNPDEKIDTGLITRKIAGRVGPGHALYVDATGIALALCGDAIAANFFMVGAALQKGWLPLTLDALERAVQLNGVQVDFNLNAIRLGRLWAHDPAAIATLLRDNAYVPPVPKALAGEALVADRARRLREYQDAAYAQRFIAAIDPLRAVEARVAPGQSGLTDAAAQALYRLMAYKDEYEVARLHADPAFHAGIAQQFEGTAKLRFHLAPPLFSRRDPHTGQLVKRQYGAWMLPVFRGLAKLKFLRGTAFDVFGHTAERRGERESIGHYEKLLQTIVAELAPHNHGAAVELASSTLAIRGYGHVKAQSHAKAREEEARLLDAFMAARPTLRATGSV</sequence>
<protein>
    <submittedName>
        <fullName evidence="4">Indolepyruvate ferredoxin oxidoreductase family protein</fullName>
    </submittedName>
</protein>
<dbReference type="Proteomes" id="UP001363010">
    <property type="component" value="Unassembled WGS sequence"/>
</dbReference>
<evidence type="ECO:0000256" key="1">
    <source>
        <dbReference type="ARBA" id="ARBA00023002"/>
    </source>
</evidence>
<dbReference type="Gene3D" id="3.40.920.10">
    <property type="entry name" value="Pyruvate-ferredoxin oxidoreductase, PFOR, domain III"/>
    <property type="match status" value="1"/>
</dbReference>
<dbReference type="InterPro" id="IPR009014">
    <property type="entry name" value="Transketo_C/PFOR_II"/>
</dbReference>
<evidence type="ECO:0000313" key="5">
    <source>
        <dbReference type="Proteomes" id="UP001363010"/>
    </source>
</evidence>
<dbReference type="NCBIfam" id="NF009589">
    <property type="entry name" value="PRK13030.1"/>
    <property type="match status" value="1"/>
</dbReference>
<evidence type="ECO:0000313" key="4">
    <source>
        <dbReference type="EMBL" id="MEJ8826092.1"/>
    </source>
</evidence>
<dbReference type="Pfam" id="PF20169">
    <property type="entry name" value="DUF6537"/>
    <property type="match status" value="1"/>
</dbReference>